<dbReference type="Proteomes" id="UP001152797">
    <property type="component" value="Unassembled WGS sequence"/>
</dbReference>
<feature type="non-terminal residue" evidence="2">
    <location>
        <position position="1"/>
    </location>
</feature>
<evidence type="ECO:0000313" key="2">
    <source>
        <dbReference type="EMBL" id="CAI3992327.1"/>
    </source>
</evidence>
<feature type="region of interest" description="Disordered" evidence="1">
    <location>
        <begin position="437"/>
        <end position="465"/>
    </location>
</feature>
<proteinExistence type="predicted"/>
<dbReference type="EMBL" id="CAMXCT030001699">
    <property type="protein sequence ID" value="CAL4779639.1"/>
    <property type="molecule type" value="Genomic_DNA"/>
</dbReference>
<name>A0A9P1CHF1_9DINO</name>
<reference evidence="2" key="1">
    <citation type="submission" date="2022-10" db="EMBL/GenBank/DDBJ databases">
        <authorList>
            <person name="Chen Y."/>
            <person name="Dougan E. K."/>
            <person name="Chan C."/>
            <person name="Rhodes N."/>
            <person name="Thang M."/>
        </authorList>
    </citation>
    <scope>NUCLEOTIDE SEQUENCE</scope>
</reference>
<dbReference type="OrthoDB" id="439495at2759"/>
<dbReference type="EMBL" id="CAMXCT010001699">
    <property type="protein sequence ID" value="CAI3992327.1"/>
    <property type="molecule type" value="Genomic_DNA"/>
</dbReference>
<evidence type="ECO:0000313" key="4">
    <source>
        <dbReference type="Proteomes" id="UP001152797"/>
    </source>
</evidence>
<reference evidence="3 4" key="2">
    <citation type="submission" date="2024-05" db="EMBL/GenBank/DDBJ databases">
        <authorList>
            <person name="Chen Y."/>
            <person name="Shah S."/>
            <person name="Dougan E. K."/>
            <person name="Thang M."/>
            <person name="Chan C."/>
        </authorList>
    </citation>
    <scope>NUCLEOTIDE SEQUENCE [LARGE SCALE GENOMIC DNA]</scope>
</reference>
<sequence>MAMENTASWAAVEMDARVGGRGSDPYNKIWATDASISDVKLCDCDLVPGHCHCDSRVTASRLVPPNSAEQRRSRLERIFFREREKDLLVSKYRDQCNSRGFRKRREAEVSSAASGHNEGSLLIQGAGIETSSQCNEPIEPISARAETVATPPEDDAISCYSVSAYTTSTPQERRNILMARLPTPVMGKPGSGALSARTPRSASSRGGEPERPPSLGDAAYVSTAAAPEVLDAIAEANSVPGLVPESEASEVDDRQSASLEWSVLDKIAAELHKQDNLRAKQREWELKQKLRQDLDRQMADERLKQERVKVEEQQYLQMQEEHTKLWYLEMEQRAAERQQKIEATQKDRDSQLALLRAKRAEEKAQEKQERQELMDSLHRDIVKDKLDAEERLKARREQVQKAFRETAEASKQRKAQAELLALQEQQQVEAYERLRAERQEQRQQMAEKEAAQRREIEQHAGIRAP</sequence>
<evidence type="ECO:0000256" key="1">
    <source>
        <dbReference type="SAM" id="MobiDB-lite"/>
    </source>
</evidence>
<gene>
    <name evidence="2" type="ORF">C1SCF055_LOCUS19165</name>
</gene>
<dbReference type="AlphaFoldDB" id="A0A9P1CHF1"/>
<evidence type="ECO:0000313" key="3">
    <source>
        <dbReference type="EMBL" id="CAL4779639.1"/>
    </source>
</evidence>
<organism evidence="2">
    <name type="scientific">Cladocopium goreaui</name>
    <dbReference type="NCBI Taxonomy" id="2562237"/>
    <lineage>
        <taxon>Eukaryota</taxon>
        <taxon>Sar</taxon>
        <taxon>Alveolata</taxon>
        <taxon>Dinophyceae</taxon>
        <taxon>Suessiales</taxon>
        <taxon>Symbiodiniaceae</taxon>
        <taxon>Cladocopium</taxon>
    </lineage>
</organism>
<feature type="region of interest" description="Disordered" evidence="1">
    <location>
        <begin position="184"/>
        <end position="217"/>
    </location>
</feature>
<protein>
    <submittedName>
        <fullName evidence="3">Reticulocyte-binding protein homolog 2a (PfR2Ha) (PfRH2a) [Cleaved into: Reticulocyte-binding protein homolog 2a 85 kDa form Reticulocyte-binding protein homolog 2a 285 kDa form]</fullName>
    </submittedName>
</protein>
<keyword evidence="4" id="KW-1185">Reference proteome</keyword>
<accession>A0A9P1CHF1</accession>
<dbReference type="EMBL" id="CAMXCT020001699">
    <property type="protein sequence ID" value="CAL1145702.1"/>
    <property type="molecule type" value="Genomic_DNA"/>
</dbReference>
<comment type="caution">
    <text evidence="2">The sequence shown here is derived from an EMBL/GenBank/DDBJ whole genome shotgun (WGS) entry which is preliminary data.</text>
</comment>